<dbReference type="PRINTS" id="PR00081">
    <property type="entry name" value="GDHRDH"/>
</dbReference>
<comment type="function">
    <text evidence="9">Catalyzes the reduction of all-trans-retinal to all-trans-retinol in the presence of NADPH.</text>
</comment>
<dbReference type="InterPro" id="IPR036291">
    <property type="entry name" value="NAD(P)-bd_dom_sf"/>
</dbReference>
<evidence type="ECO:0000256" key="11">
    <source>
        <dbReference type="ARBA" id="ARBA00082544"/>
    </source>
</evidence>
<dbReference type="Proteomes" id="UP001163105">
    <property type="component" value="Unassembled WGS sequence"/>
</dbReference>
<dbReference type="EMBL" id="JAQHRD010000004">
    <property type="protein sequence ID" value="KAJ6442408.1"/>
    <property type="molecule type" value="Genomic_DNA"/>
</dbReference>
<accession>A0AB34FSB2</accession>
<evidence type="ECO:0000256" key="9">
    <source>
        <dbReference type="ARBA" id="ARBA00059620"/>
    </source>
</evidence>
<evidence type="ECO:0000256" key="12">
    <source>
        <dbReference type="RuleBase" id="RU000363"/>
    </source>
</evidence>
<dbReference type="FunFam" id="3.40.50.720:FF:000131">
    <property type="entry name" value="Short-chain dehydrogenase/reductase 3"/>
    <property type="match status" value="1"/>
</dbReference>
<comment type="subcellular location">
    <subcellularLocation>
        <location evidence="1">Membrane</location>
        <topology evidence="1">Multi-pass membrane protein</topology>
    </subcellularLocation>
</comment>
<reference evidence="13" key="1">
    <citation type="submission" date="2023-01" db="EMBL/GenBank/DDBJ databases">
        <title>The growth and conidiation of Purpureocillium lavendulum are regulated by nitrogen source and histone H3K14 acetylation.</title>
        <authorList>
            <person name="Tang P."/>
            <person name="Han J."/>
            <person name="Zhang C."/>
            <person name="Tang P."/>
            <person name="Qi F."/>
            <person name="Zhang K."/>
            <person name="Liang L."/>
        </authorList>
    </citation>
    <scope>NUCLEOTIDE SEQUENCE</scope>
    <source>
        <strain evidence="13">YMF1.00683</strain>
    </source>
</reference>
<comment type="similarity">
    <text evidence="2 12">Belongs to the short-chain dehydrogenases/reductases (SDR) family.</text>
</comment>
<dbReference type="GO" id="GO:0016020">
    <property type="term" value="C:membrane"/>
    <property type="evidence" value="ECO:0007669"/>
    <property type="project" value="UniProtKB-SubCell"/>
</dbReference>
<organism evidence="13 14">
    <name type="scientific">Purpureocillium lavendulum</name>
    <dbReference type="NCBI Taxonomy" id="1247861"/>
    <lineage>
        <taxon>Eukaryota</taxon>
        <taxon>Fungi</taxon>
        <taxon>Dikarya</taxon>
        <taxon>Ascomycota</taxon>
        <taxon>Pezizomycotina</taxon>
        <taxon>Sordariomycetes</taxon>
        <taxon>Hypocreomycetidae</taxon>
        <taxon>Hypocreales</taxon>
        <taxon>Ophiocordycipitaceae</taxon>
        <taxon>Purpureocillium</taxon>
    </lineage>
</organism>
<evidence type="ECO:0000256" key="3">
    <source>
        <dbReference type="ARBA" id="ARBA00022692"/>
    </source>
</evidence>
<dbReference type="SUPFAM" id="SSF51735">
    <property type="entry name" value="NAD(P)-binding Rossmann-fold domains"/>
    <property type="match status" value="1"/>
</dbReference>
<evidence type="ECO:0000256" key="6">
    <source>
        <dbReference type="ARBA" id="ARBA00023002"/>
    </source>
</evidence>
<name>A0AB34FSB2_9HYPO</name>
<keyword evidence="3" id="KW-0812">Transmembrane</keyword>
<dbReference type="InterPro" id="IPR002347">
    <property type="entry name" value="SDR_fam"/>
</dbReference>
<dbReference type="Gene3D" id="3.40.50.720">
    <property type="entry name" value="NAD(P)-binding Rossmann-like Domain"/>
    <property type="match status" value="1"/>
</dbReference>
<evidence type="ECO:0000256" key="1">
    <source>
        <dbReference type="ARBA" id="ARBA00004141"/>
    </source>
</evidence>
<keyword evidence="5" id="KW-1133">Transmembrane helix</keyword>
<keyword evidence="8" id="KW-0472">Membrane</keyword>
<keyword evidence="6" id="KW-0560">Oxidoreductase</keyword>
<evidence type="ECO:0000256" key="7">
    <source>
        <dbReference type="ARBA" id="ARBA00023098"/>
    </source>
</evidence>
<evidence type="ECO:0000256" key="4">
    <source>
        <dbReference type="ARBA" id="ARBA00022857"/>
    </source>
</evidence>
<sequence length="344" mass="37497">MAAASLSSIARFFAQPIPSGIMLASITIPSPLREYLLKFASKAGALDITHLRSILLGVFLLGIARQTSRLLDKRVNRNWAHATQSRWNFPDEIVVITGGCGGIGKTVARLLSARGVKVAVLDQQSPTPDISDDPNIHYFHCDVTSQSSVKEAANNIRKDLGQPSVLINNAGISHRKPILDLSRQELEQTFQVNIISHWTTCQEFLPAMVSANKGHVVAMASMAAFGAMPLQGDYAATKSGILAFHECLTGELKHVHKVDGVLNSLVCPAWTRTPIIEKWGPKVSQGAMEPERVATRVVQHIMDCIGGQSFLPESLTPLTVTRALPLWLQAVVRDAAWKMLMNKA</sequence>
<dbReference type="PANTHER" id="PTHR24322:SF736">
    <property type="entry name" value="RETINOL DEHYDROGENASE 10"/>
    <property type="match status" value="1"/>
</dbReference>
<evidence type="ECO:0000313" key="13">
    <source>
        <dbReference type="EMBL" id="KAJ6442408.1"/>
    </source>
</evidence>
<evidence type="ECO:0000313" key="14">
    <source>
        <dbReference type="Proteomes" id="UP001163105"/>
    </source>
</evidence>
<protein>
    <recommendedName>
        <fullName evidence="10">Short-chain dehydrogenase/reductase 3</fullName>
    </recommendedName>
    <alternativeName>
        <fullName evidence="11">Retinal short-chain dehydrogenase/reductase 1</fullName>
    </alternativeName>
</protein>
<keyword evidence="14" id="KW-1185">Reference proteome</keyword>
<gene>
    <name evidence="13" type="primary">SDR16C5</name>
    <name evidence="13" type="ORF">O9K51_05967</name>
</gene>
<evidence type="ECO:0000256" key="8">
    <source>
        <dbReference type="ARBA" id="ARBA00023136"/>
    </source>
</evidence>
<evidence type="ECO:0000256" key="10">
    <source>
        <dbReference type="ARBA" id="ARBA00068717"/>
    </source>
</evidence>
<proteinExistence type="inferred from homology"/>
<comment type="caution">
    <text evidence="13">The sequence shown here is derived from an EMBL/GenBank/DDBJ whole genome shotgun (WGS) entry which is preliminary data.</text>
</comment>
<dbReference type="PRINTS" id="PR00080">
    <property type="entry name" value="SDRFAMILY"/>
</dbReference>
<evidence type="ECO:0000256" key="5">
    <source>
        <dbReference type="ARBA" id="ARBA00022989"/>
    </source>
</evidence>
<keyword evidence="7" id="KW-0443">Lipid metabolism</keyword>
<evidence type="ECO:0000256" key="2">
    <source>
        <dbReference type="ARBA" id="ARBA00006484"/>
    </source>
</evidence>
<keyword evidence="4" id="KW-0521">NADP</keyword>
<dbReference type="AlphaFoldDB" id="A0AB34FSB2"/>
<dbReference type="PANTHER" id="PTHR24322">
    <property type="entry name" value="PKSB"/>
    <property type="match status" value="1"/>
</dbReference>
<dbReference type="GO" id="GO:0052650">
    <property type="term" value="F:all-trans-retinol dehydrogenase (NADP+) activity"/>
    <property type="evidence" value="ECO:0007669"/>
    <property type="project" value="UniProtKB-ARBA"/>
</dbReference>
<dbReference type="Pfam" id="PF00106">
    <property type="entry name" value="adh_short"/>
    <property type="match status" value="1"/>
</dbReference>